<dbReference type="STRING" id="1548207.AXK11_08405"/>
<sequence>MAILSYLTIVGLIVALVMHNQNKTELGAYHLRQSLGLIITAIAVGIVFLIVGMIPIVNLILIILAPLVGVGFLVLFVLGLVSAVKGEQKPLPLVGASYQSWLANAFV</sequence>
<feature type="transmembrane region" description="Helical" evidence="5">
    <location>
        <begin position="6"/>
        <end position="22"/>
    </location>
</feature>
<accession>A0A139SIV4</accession>
<keyword evidence="3 5" id="KW-1133">Transmembrane helix</keyword>
<organism evidence="6 7">
    <name type="scientific">Cephaloticoccus primus</name>
    <dbReference type="NCBI Taxonomy" id="1548207"/>
    <lineage>
        <taxon>Bacteria</taxon>
        <taxon>Pseudomonadati</taxon>
        <taxon>Verrucomicrobiota</taxon>
        <taxon>Opitutia</taxon>
        <taxon>Opitutales</taxon>
        <taxon>Opitutaceae</taxon>
        <taxon>Cephaloticoccus</taxon>
    </lineage>
</organism>
<evidence type="ECO:0000256" key="5">
    <source>
        <dbReference type="SAM" id="Phobius"/>
    </source>
</evidence>
<evidence type="ECO:0000256" key="4">
    <source>
        <dbReference type="ARBA" id="ARBA00023136"/>
    </source>
</evidence>
<protein>
    <recommendedName>
        <fullName evidence="8">Import component protein</fullName>
    </recommendedName>
</protein>
<evidence type="ECO:0008006" key="8">
    <source>
        <dbReference type="Google" id="ProtNLM"/>
    </source>
</evidence>
<dbReference type="InterPro" id="IPR019109">
    <property type="entry name" value="MamF_MmsF"/>
</dbReference>
<evidence type="ECO:0000256" key="1">
    <source>
        <dbReference type="ARBA" id="ARBA00004141"/>
    </source>
</evidence>
<keyword evidence="4 5" id="KW-0472">Membrane</keyword>
<dbReference type="AlphaFoldDB" id="A0A139SIV4"/>
<evidence type="ECO:0000313" key="6">
    <source>
        <dbReference type="EMBL" id="KXU34479.1"/>
    </source>
</evidence>
<evidence type="ECO:0000256" key="2">
    <source>
        <dbReference type="ARBA" id="ARBA00022692"/>
    </source>
</evidence>
<dbReference type="EMBL" id="LSZQ01000063">
    <property type="protein sequence ID" value="KXU34479.1"/>
    <property type="molecule type" value="Genomic_DNA"/>
</dbReference>
<feature type="transmembrane region" description="Helical" evidence="5">
    <location>
        <begin position="34"/>
        <end position="54"/>
    </location>
</feature>
<keyword evidence="2 5" id="KW-0812">Transmembrane</keyword>
<comment type="subcellular location">
    <subcellularLocation>
        <location evidence="1">Membrane</location>
        <topology evidence="1">Multi-pass membrane protein</topology>
    </subcellularLocation>
</comment>
<name>A0A139SIV4_9BACT</name>
<dbReference type="Proteomes" id="UP000070058">
    <property type="component" value="Unassembled WGS sequence"/>
</dbReference>
<evidence type="ECO:0000256" key="3">
    <source>
        <dbReference type="ARBA" id="ARBA00022989"/>
    </source>
</evidence>
<reference evidence="7" key="1">
    <citation type="submission" date="2016-02" db="EMBL/GenBank/DDBJ databases">
        <authorList>
            <person name="Sanders J.G."/>
            <person name="Lin J.Y."/>
            <person name="Wertz J.T."/>
            <person name="Russell J.A."/>
            <person name="Moreau C.S."/>
            <person name="Powell S."/>
        </authorList>
    </citation>
    <scope>NUCLEOTIDE SEQUENCE [LARGE SCALE GENOMIC DNA]</scope>
    <source>
        <strain evidence="7">CAG34</strain>
    </source>
</reference>
<dbReference type="Pfam" id="PF09685">
    <property type="entry name" value="MamF_MmsF"/>
    <property type="match status" value="1"/>
</dbReference>
<gene>
    <name evidence="6" type="ORF">AXK11_08405</name>
</gene>
<comment type="caution">
    <text evidence="6">The sequence shown here is derived from an EMBL/GenBank/DDBJ whole genome shotgun (WGS) entry which is preliminary data.</text>
</comment>
<feature type="transmembrane region" description="Helical" evidence="5">
    <location>
        <begin position="60"/>
        <end position="81"/>
    </location>
</feature>
<proteinExistence type="predicted"/>
<evidence type="ECO:0000313" key="7">
    <source>
        <dbReference type="Proteomes" id="UP000070058"/>
    </source>
</evidence>
<keyword evidence="7" id="KW-1185">Reference proteome</keyword>